<dbReference type="AlphaFoldDB" id="A0A939DH92"/>
<accession>A0A939DH92</accession>
<dbReference type="PROSITE" id="PS00455">
    <property type="entry name" value="AMP_BINDING"/>
    <property type="match status" value="1"/>
</dbReference>
<feature type="domain" description="AMP-dependent synthetase/ligase" evidence="2">
    <location>
        <begin position="9"/>
        <end position="334"/>
    </location>
</feature>
<evidence type="ECO:0000313" key="4">
    <source>
        <dbReference type="Proteomes" id="UP000664303"/>
    </source>
</evidence>
<dbReference type="InterPro" id="IPR020845">
    <property type="entry name" value="AMP-binding_CS"/>
</dbReference>
<keyword evidence="1" id="KW-0436">Ligase</keyword>
<dbReference type="Pfam" id="PF23562">
    <property type="entry name" value="AMP-binding_C_3"/>
    <property type="match status" value="1"/>
</dbReference>
<evidence type="ECO:0000256" key="1">
    <source>
        <dbReference type="ARBA" id="ARBA00022598"/>
    </source>
</evidence>
<dbReference type="InterPro" id="IPR045851">
    <property type="entry name" value="AMP-bd_C_sf"/>
</dbReference>
<dbReference type="PANTHER" id="PTHR43767">
    <property type="entry name" value="LONG-CHAIN-FATTY-ACID--COA LIGASE"/>
    <property type="match status" value="1"/>
</dbReference>
<evidence type="ECO:0000259" key="2">
    <source>
        <dbReference type="Pfam" id="PF00501"/>
    </source>
</evidence>
<dbReference type="Pfam" id="PF00501">
    <property type="entry name" value="AMP-binding"/>
    <property type="match status" value="1"/>
</dbReference>
<dbReference type="Proteomes" id="UP000664303">
    <property type="component" value="Unassembled WGS sequence"/>
</dbReference>
<comment type="caution">
    <text evidence="3">The sequence shown here is derived from an EMBL/GenBank/DDBJ whole genome shotgun (WGS) entry which is preliminary data.</text>
</comment>
<organism evidence="3 4">
    <name type="scientific">Parahaliea mediterranea</name>
    <dbReference type="NCBI Taxonomy" id="651086"/>
    <lineage>
        <taxon>Bacteria</taxon>
        <taxon>Pseudomonadati</taxon>
        <taxon>Pseudomonadota</taxon>
        <taxon>Gammaproteobacteria</taxon>
        <taxon>Cellvibrionales</taxon>
        <taxon>Halieaceae</taxon>
        <taxon>Parahaliea</taxon>
    </lineage>
</organism>
<dbReference type="InterPro" id="IPR042099">
    <property type="entry name" value="ANL_N_sf"/>
</dbReference>
<dbReference type="PANTHER" id="PTHR43767:SF8">
    <property type="entry name" value="LONG-CHAIN-FATTY-ACID--COA LIGASE"/>
    <property type="match status" value="1"/>
</dbReference>
<dbReference type="Gene3D" id="3.40.50.12780">
    <property type="entry name" value="N-terminal domain of ligase-like"/>
    <property type="match status" value="1"/>
</dbReference>
<dbReference type="EMBL" id="JAFKCZ010000012">
    <property type="protein sequence ID" value="MBN7798100.1"/>
    <property type="molecule type" value="Genomic_DNA"/>
</dbReference>
<evidence type="ECO:0000313" key="3">
    <source>
        <dbReference type="EMBL" id="MBN7798100.1"/>
    </source>
</evidence>
<dbReference type="RefSeq" id="WP_206561546.1">
    <property type="nucleotide sequence ID" value="NZ_JAFKCZ010000012.1"/>
</dbReference>
<name>A0A939DH92_9GAMM</name>
<dbReference type="Gene3D" id="3.30.300.30">
    <property type="match status" value="1"/>
</dbReference>
<gene>
    <name evidence="3" type="ORF">JYP50_15935</name>
</gene>
<dbReference type="InterPro" id="IPR050237">
    <property type="entry name" value="ATP-dep_AMP-bd_enzyme"/>
</dbReference>
<proteinExistence type="predicted"/>
<dbReference type="SUPFAM" id="SSF56801">
    <property type="entry name" value="Acetyl-CoA synthetase-like"/>
    <property type="match status" value="1"/>
</dbReference>
<reference evidence="3" key="1">
    <citation type="submission" date="2021-02" db="EMBL/GenBank/DDBJ databases">
        <title>PHA producing bacteria isolated from coastal sediment in Guangdong, Shenzhen.</title>
        <authorList>
            <person name="Zheng W."/>
            <person name="Yu S."/>
            <person name="Huang Y."/>
        </authorList>
    </citation>
    <scope>NUCLEOTIDE SEQUENCE</scope>
    <source>
        <strain evidence="3">TN14-10</strain>
    </source>
</reference>
<keyword evidence="4" id="KW-1185">Reference proteome</keyword>
<protein>
    <submittedName>
        <fullName evidence="3">AMP-binding protein</fullName>
    </submittedName>
</protein>
<dbReference type="GO" id="GO:0016874">
    <property type="term" value="F:ligase activity"/>
    <property type="evidence" value="ECO:0007669"/>
    <property type="project" value="UniProtKB-KW"/>
</dbReference>
<sequence length="498" mass="52729">MIRLLNVLRQRAAEADATPVLACAGGEFSAQQLLEKLDALLVELRASGIRRLALRADNGPGWAMLDIAAQLAGLVVVPIPTFFSAEQTQWVLDQAGIDGVCASRSDAWFPGMAGGDSLGELGVPDELVLARRPVPEPVELPRGTSKITFTSGSTGQPKGVCLSTSQCMAVAESLLARSGLRGARHLAILPLATLLENIAGLYMPILAGGTVILPGAREVGLAGSGGLDVPRMLSAIDHWQPNSAILVPEILRVLVAATGAGWTPPGSLRFLAVGGARVSPEIVLRARELGLPVYEGYGLSECASVVSLNAPGVDRPGTSGRILPHVSVREVDGELRISGNAFLGYLGDRAGWSPAEIASGDLGRVTEDGFLVIEGRRKNLLITSFGRNVSPEWVESELLAGGVLRQAVVFGDGRPGCCALVYPLHQTTADEAIDGAIEAANARLPDYARVRGWHRLPRPLESTPGLLTANGRPRREAIARYHREDIESLYPHEESLPQ</sequence>
<dbReference type="InterPro" id="IPR000873">
    <property type="entry name" value="AMP-dep_synth/lig_dom"/>
</dbReference>